<reference evidence="1" key="1">
    <citation type="submission" date="2022-02" db="EMBL/GenBank/DDBJ databases">
        <title>Plant Genome Project.</title>
        <authorList>
            <person name="Zhang R.-G."/>
        </authorList>
    </citation>
    <scope>NUCLEOTIDE SEQUENCE</scope>
    <source>
        <strain evidence="1">AT1</strain>
    </source>
</reference>
<evidence type="ECO:0000313" key="2">
    <source>
        <dbReference type="Proteomes" id="UP001062846"/>
    </source>
</evidence>
<keyword evidence="2" id="KW-1185">Reference proteome</keyword>
<organism evidence="1 2">
    <name type="scientific">Rhododendron molle</name>
    <name type="common">Chinese azalea</name>
    <name type="synonym">Azalea mollis</name>
    <dbReference type="NCBI Taxonomy" id="49168"/>
    <lineage>
        <taxon>Eukaryota</taxon>
        <taxon>Viridiplantae</taxon>
        <taxon>Streptophyta</taxon>
        <taxon>Embryophyta</taxon>
        <taxon>Tracheophyta</taxon>
        <taxon>Spermatophyta</taxon>
        <taxon>Magnoliopsida</taxon>
        <taxon>eudicotyledons</taxon>
        <taxon>Gunneridae</taxon>
        <taxon>Pentapetalae</taxon>
        <taxon>asterids</taxon>
        <taxon>Ericales</taxon>
        <taxon>Ericaceae</taxon>
        <taxon>Ericoideae</taxon>
        <taxon>Rhodoreae</taxon>
        <taxon>Rhododendron</taxon>
    </lineage>
</organism>
<gene>
    <name evidence="1" type="ORF">RHMOL_Rhmol10G0138500</name>
</gene>
<protein>
    <submittedName>
        <fullName evidence="1">Uncharacterized protein</fullName>
    </submittedName>
</protein>
<evidence type="ECO:0000313" key="1">
    <source>
        <dbReference type="EMBL" id="KAI8534969.1"/>
    </source>
</evidence>
<accession>A0ACC0M303</accession>
<comment type="caution">
    <text evidence="1">The sequence shown here is derived from an EMBL/GenBank/DDBJ whole genome shotgun (WGS) entry which is preliminary data.</text>
</comment>
<proteinExistence type="predicted"/>
<dbReference type="Proteomes" id="UP001062846">
    <property type="component" value="Chromosome 10"/>
</dbReference>
<sequence length="71" mass="8153">MSLSAWSNSSFRIIGELWGEFFGLEEDTREAVSFDVGEMLIVTEKKNKIDEWINISINGRTYAHAVKKKKT</sequence>
<name>A0ACC0M303_RHOML</name>
<dbReference type="EMBL" id="CM046397">
    <property type="protein sequence ID" value="KAI8534969.1"/>
    <property type="molecule type" value="Genomic_DNA"/>
</dbReference>